<dbReference type="InterPro" id="IPR018376">
    <property type="entry name" value="Enoyl-CoA_hyd/isom_CS"/>
</dbReference>
<name>A0A915EDU1_9BILA</name>
<dbReference type="InterPro" id="IPR029045">
    <property type="entry name" value="ClpP/crotonase-like_dom_sf"/>
</dbReference>
<dbReference type="GO" id="GO:0006635">
    <property type="term" value="P:fatty acid beta-oxidation"/>
    <property type="evidence" value="ECO:0007669"/>
    <property type="project" value="TreeGrafter"/>
</dbReference>
<dbReference type="InterPro" id="IPR001753">
    <property type="entry name" value="Enoyl-CoA_hydra/iso"/>
</dbReference>
<reference evidence="5" key="1">
    <citation type="submission" date="2022-11" db="UniProtKB">
        <authorList>
            <consortium name="WormBaseParasite"/>
        </authorList>
    </citation>
    <scope>IDENTIFICATION</scope>
</reference>
<evidence type="ECO:0000256" key="3">
    <source>
        <dbReference type="RuleBase" id="RU003707"/>
    </source>
</evidence>
<protein>
    <submittedName>
        <fullName evidence="5">Uncharacterized protein</fullName>
    </submittedName>
</protein>
<evidence type="ECO:0000313" key="4">
    <source>
        <dbReference type="Proteomes" id="UP000887574"/>
    </source>
</evidence>
<evidence type="ECO:0000256" key="2">
    <source>
        <dbReference type="ARBA" id="ARBA00023239"/>
    </source>
</evidence>
<keyword evidence="4" id="KW-1185">Reference proteome</keyword>
<dbReference type="PANTHER" id="PTHR11941:SF171">
    <property type="entry name" value="SD19268P"/>
    <property type="match status" value="1"/>
</dbReference>
<dbReference type="Proteomes" id="UP000887574">
    <property type="component" value="Unplaced"/>
</dbReference>
<dbReference type="CDD" id="cd06558">
    <property type="entry name" value="crotonase-like"/>
    <property type="match status" value="1"/>
</dbReference>
<accession>A0A915EDU1</accession>
<dbReference type="AlphaFoldDB" id="A0A915EDU1"/>
<comment type="similarity">
    <text evidence="1 3">Belongs to the enoyl-CoA hydratase/isomerase family.</text>
</comment>
<dbReference type="PROSITE" id="PS00166">
    <property type="entry name" value="ENOYL_COA_HYDRATASE"/>
    <property type="match status" value="1"/>
</dbReference>
<dbReference type="FunFam" id="3.90.226.10:FF:000009">
    <property type="entry name" value="Carnitinyl-CoA dehydratase"/>
    <property type="match status" value="1"/>
</dbReference>
<dbReference type="SUPFAM" id="SSF52096">
    <property type="entry name" value="ClpP/crotonase"/>
    <property type="match status" value="1"/>
</dbReference>
<dbReference type="WBParaSite" id="jg4254">
    <property type="protein sequence ID" value="jg4254"/>
    <property type="gene ID" value="jg4254"/>
</dbReference>
<dbReference type="InterPro" id="IPR014748">
    <property type="entry name" value="Enoyl-CoA_hydra_C"/>
</dbReference>
<evidence type="ECO:0000313" key="5">
    <source>
        <dbReference type="WBParaSite" id="jg4254"/>
    </source>
</evidence>
<dbReference type="GO" id="GO:0016829">
    <property type="term" value="F:lyase activity"/>
    <property type="evidence" value="ECO:0007669"/>
    <property type="project" value="UniProtKB-KW"/>
</dbReference>
<dbReference type="PANTHER" id="PTHR11941">
    <property type="entry name" value="ENOYL-COA HYDRATASE-RELATED"/>
    <property type="match status" value="1"/>
</dbReference>
<dbReference type="Pfam" id="PF00378">
    <property type="entry name" value="ECH_1"/>
    <property type="match status" value="1"/>
</dbReference>
<keyword evidence="2" id="KW-0456">Lyase</keyword>
<sequence>MGCDNSDSCSEQASSKPLAPVIFEYLTGQNKGIIVGHLCCKPNRNALSFAMLKALNDGFDKIKANKNARVLILKSDIQRVFCAGADLKERRAMTNQQVGVFVDALRALMTKLANLAIPVIAAIDGVALGGGLEMALACDIRISTTNSLLGLVETRLGILPGAGGTQRLSRVVGLAKAKEMIFTGSKLSGDQAAKIGLVNHAVEDAYEKALELAKEILKSAPIAIRASKKAINRGFDVDINKGMLIEQHAYAHTIWTKDRQIRRNSGIYRKTRSRLRWRIIMSVCTNFKII</sequence>
<evidence type="ECO:0000256" key="1">
    <source>
        <dbReference type="ARBA" id="ARBA00005254"/>
    </source>
</evidence>
<dbReference type="GO" id="GO:0005739">
    <property type="term" value="C:mitochondrion"/>
    <property type="evidence" value="ECO:0007669"/>
    <property type="project" value="TreeGrafter"/>
</dbReference>
<proteinExistence type="inferred from homology"/>
<dbReference type="Gene3D" id="1.10.12.10">
    <property type="entry name" value="Lyase 2-enoyl-coa Hydratase, Chain A, domain 2"/>
    <property type="match status" value="1"/>
</dbReference>
<organism evidence="4 5">
    <name type="scientific">Ditylenchus dipsaci</name>
    <dbReference type="NCBI Taxonomy" id="166011"/>
    <lineage>
        <taxon>Eukaryota</taxon>
        <taxon>Metazoa</taxon>
        <taxon>Ecdysozoa</taxon>
        <taxon>Nematoda</taxon>
        <taxon>Chromadorea</taxon>
        <taxon>Rhabditida</taxon>
        <taxon>Tylenchina</taxon>
        <taxon>Tylenchomorpha</taxon>
        <taxon>Sphaerularioidea</taxon>
        <taxon>Anguinidae</taxon>
        <taxon>Anguininae</taxon>
        <taxon>Ditylenchus</taxon>
    </lineage>
</organism>
<dbReference type="Gene3D" id="3.90.226.10">
    <property type="entry name" value="2-enoyl-CoA Hydratase, Chain A, domain 1"/>
    <property type="match status" value="1"/>
</dbReference>